<gene>
    <name evidence="1" type="ORF">GFSPODELE1_LOCUS9152</name>
</gene>
<accession>A0ABP1DZ71</accession>
<name>A0ABP1DZ71_9APHY</name>
<keyword evidence="2" id="KW-1185">Reference proteome</keyword>
<proteinExistence type="predicted"/>
<dbReference type="Proteomes" id="UP001497453">
    <property type="component" value="Chromosome 7"/>
</dbReference>
<organism evidence="1 2">
    <name type="scientific">Somion occarium</name>
    <dbReference type="NCBI Taxonomy" id="3059160"/>
    <lineage>
        <taxon>Eukaryota</taxon>
        <taxon>Fungi</taxon>
        <taxon>Dikarya</taxon>
        <taxon>Basidiomycota</taxon>
        <taxon>Agaricomycotina</taxon>
        <taxon>Agaricomycetes</taxon>
        <taxon>Polyporales</taxon>
        <taxon>Cerrenaceae</taxon>
        <taxon>Somion</taxon>
    </lineage>
</organism>
<evidence type="ECO:0000313" key="1">
    <source>
        <dbReference type="EMBL" id="CAL1713111.1"/>
    </source>
</evidence>
<dbReference type="EMBL" id="OZ037950">
    <property type="protein sequence ID" value="CAL1713111.1"/>
    <property type="molecule type" value="Genomic_DNA"/>
</dbReference>
<sequence>MIEILGGDQNIHHHGVHVRVDLKRYHKSRLQLESPVNSKNLKPSHRLGLLYSTSSWFYGTLLLLSPRLSRLNASPPVCQHSFEFPTYRPTGDQRNVWPALLDFSLSDTTKSIAVQYSICPGFKAFRPSGSRI</sequence>
<evidence type="ECO:0000313" key="2">
    <source>
        <dbReference type="Proteomes" id="UP001497453"/>
    </source>
</evidence>
<protein>
    <submittedName>
        <fullName evidence="1">Uncharacterized protein</fullName>
    </submittedName>
</protein>
<reference evidence="2" key="1">
    <citation type="submission" date="2024-04" db="EMBL/GenBank/DDBJ databases">
        <authorList>
            <person name="Shaw F."/>
            <person name="Minotto A."/>
        </authorList>
    </citation>
    <scope>NUCLEOTIDE SEQUENCE [LARGE SCALE GENOMIC DNA]</scope>
</reference>